<proteinExistence type="predicted"/>
<protein>
    <submittedName>
        <fullName evidence="3">Uncharacterized protein</fullName>
    </submittedName>
</protein>
<dbReference type="Proteomes" id="UP000178106">
    <property type="component" value="Unassembled WGS sequence"/>
</dbReference>
<name>A0A1G2E332_9BACT</name>
<feature type="transmembrane region" description="Helical" evidence="2">
    <location>
        <begin position="83"/>
        <end position="103"/>
    </location>
</feature>
<keyword evidence="2" id="KW-0472">Membrane</keyword>
<comment type="caution">
    <text evidence="3">The sequence shown here is derived from an EMBL/GenBank/DDBJ whole genome shotgun (WGS) entry which is preliminary data.</text>
</comment>
<organism evidence="3 4">
    <name type="scientific">Candidatus Lloydbacteria bacterium RIFOXYC12_FULL_46_25</name>
    <dbReference type="NCBI Taxonomy" id="1798670"/>
    <lineage>
        <taxon>Bacteria</taxon>
        <taxon>Candidatus Lloydiibacteriota</taxon>
    </lineage>
</organism>
<accession>A0A1G2E332</accession>
<sequence>MKEIEYDTPTQKRAGNPWEEDDARSRGSRRAPTVRTFRADVEELIQEKGTTRTQIVMAEAARREERGQSRLLHEEDDSHLGRAIFLLVLMFAFVLGIGAYVLIGAKISIPFISDKSVQKETPITTDTINILITDSPREQIVADLSIAFGKTSLPQDEVREVSFTVKDPNGSIRTATTNELLTALALKTPPKELLRSLGNTPLYGIYSKEKLTGYIQIPSRSYPNTFSGMLLWEPSMWQDLTPVLDPWYNRKNIKNLMDRPFKDEHIGNIDVRVLRDVEGKTVIAYAFVDKKILIMSNSTDTLIALTTKLTQQ</sequence>
<keyword evidence="2" id="KW-0812">Transmembrane</keyword>
<dbReference type="AlphaFoldDB" id="A0A1G2E332"/>
<evidence type="ECO:0000256" key="1">
    <source>
        <dbReference type="SAM" id="MobiDB-lite"/>
    </source>
</evidence>
<evidence type="ECO:0000313" key="4">
    <source>
        <dbReference type="Proteomes" id="UP000178106"/>
    </source>
</evidence>
<feature type="region of interest" description="Disordered" evidence="1">
    <location>
        <begin position="1"/>
        <end position="32"/>
    </location>
</feature>
<gene>
    <name evidence="3" type="ORF">A2494_02680</name>
</gene>
<evidence type="ECO:0000256" key="2">
    <source>
        <dbReference type="SAM" id="Phobius"/>
    </source>
</evidence>
<evidence type="ECO:0000313" key="3">
    <source>
        <dbReference type="EMBL" id="OGZ20155.1"/>
    </source>
</evidence>
<keyword evidence="2" id="KW-1133">Transmembrane helix</keyword>
<reference evidence="3 4" key="1">
    <citation type="journal article" date="2016" name="Nat. Commun.">
        <title>Thousands of microbial genomes shed light on interconnected biogeochemical processes in an aquifer system.</title>
        <authorList>
            <person name="Anantharaman K."/>
            <person name="Brown C.T."/>
            <person name="Hug L.A."/>
            <person name="Sharon I."/>
            <person name="Castelle C.J."/>
            <person name="Probst A.J."/>
            <person name="Thomas B.C."/>
            <person name="Singh A."/>
            <person name="Wilkins M.J."/>
            <person name="Karaoz U."/>
            <person name="Brodie E.L."/>
            <person name="Williams K.H."/>
            <person name="Hubbard S.S."/>
            <person name="Banfield J.F."/>
        </authorList>
    </citation>
    <scope>NUCLEOTIDE SEQUENCE [LARGE SCALE GENOMIC DNA]</scope>
</reference>
<dbReference type="EMBL" id="MHLU01000029">
    <property type="protein sequence ID" value="OGZ20155.1"/>
    <property type="molecule type" value="Genomic_DNA"/>
</dbReference>